<proteinExistence type="inferred from homology"/>
<keyword evidence="7" id="KW-1185">Reference proteome</keyword>
<dbReference type="InterPro" id="IPR017871">
    <property type="entry name" value="ABC_transporter-like_CS"/>
</dbReference>
<dbReference type="InterPro" id="IPR050763">
    <property type="entry name" value="ABC_transporter_ATP-binding"/>
</dbReference>
<gene>
    <name evidence="6" type="ORF">I858_008500</name>
</gene>
<dbReference type="Pfam" id="PF13732">
    <property type="entry name" value="DrrA1-3_C"/>
    <property type="match status" value="1"/>
</dbReference>
<keyword evidence="4 6" id="KW-0067">ATP-binding</keyword>
<dbReference type="STRING" id="1302659.I858_008500"/>
<dbReference type="SMART" id="SM00382">
    <property type="entry name" value="AAA"/>
    <property type="match status" value="1"/>
</dbReference>
<dbReference type="GO" id="GO:0005524">
    <property type="term" value="F:ATP binding"/>
    <property type="evidence" value="ECO:0007669"/>
    <property type="project" value="UniProtKB-KW"/>
</dbReference>
<name>A0A1B1S1H1_9BACL</name>
<dbReference type="InterPro" id="IPR025302">
    <property type="entry name" value="DrrA1/2-like_C"/>
</dbReference>
<evidence type="ECO:0000256" key="3">
    <source>
        <dbReference type="ARBA" id="ARBA00022741"/>
    </source>
</evidence>
<dbReference type="EMBL" id="CP016540">
    <property type="protein sequence ID" value="ANU27031.1"/>
    <property type="molecule type" value="Genomic_DNA"/>
</dbReference>
<dbReference type="OrthoDB" id="9801987at2"/>
<sequence>MDLVIKELHKSFNDKHVLKGINLTINSGQIFGYLGRNGTGKTTSMRILMDVFEGDSGSILMDGKEFKPTDHRIGYLPEERGMYSKFKVKDQLVYFAELRGASKKEAQHSMEKWAEEFGIAIYLDQKLETLSKGNQQKVQIAQAFICEPDILILDEPFSGLDPVNSKMFQDSLLNYIREDRIIIFSSHQMGYIESFCDDIAIINGGKIVLSGDLNDIRKEMGEGKLRLRVADPQHLDFLTAYDYTMEKEDIILTLHPNETKRSFVEGVFSQGIELTMFMEYLPSLQEIFIEKTGDQNEKT</sequence>
<dbReference type="RefSeq" id="WP_049693758.1">
    <property type="nucleotide sequence ID" value="NZ_CP016540.2"/>
</dbReference>
<dbReference type="Proteomes" id="UP000053354">
    <property type="component" value="Chromosome"/>
</dbReference>
<evidence type="ECO:0000313" key="6">
    <source>
        <dbReference type="EMBL" id="ANU27031.1"/>
    </source>
</evidence>
<evidence type="ECO:0000256" key="1">
    <source>
        <dbReference type="ARBA" id="ARBA00005417"/>
    </source>
</evidence>
<dbReference type="PANTHER" id="PTHR42711:SF5">
    <property type="entry name" value="ABC TRANSPORTER ATP-BINDING PROTEIN NATA"/>
    <property type="match status" value="1"/>
</dbReference>
<dbReference type="GO" id="GO:0016887">
    <property type="term" value="F:ATP hydrolysis activity"/>
    <property type="evidence" value="ECO:0007669"/>
    <property type="project" value="InterPro"/>
</dbReference>
<evidence type="ECO:0000313" key="7">
    <source>
        <dbReference type="Proteomes" id="UP000053354"/>
    </source>
</evidence>
<comment type="similarity">
    <text evidence="1">Belongs to the ABC transporter superfamily.</text>
</comment>
<reference evidence="6" key="1">
    <citation type="submission" date="2016-10" db="EMBL/GenBank/DDBJ databases">
        <authorList>
            <person name="See-Too W.S."/>
        </authorList>
    </citation>
    <scope>NUCLEOTIDE SEQUENCE</scope>
    <source>
        <strain evidence="6">L10.15</strain>
    </source>
</reference>
<evidence type="ECO:0000256" key="4">
    <source>
        <dbReference type="ARBA" id="ARBA00022840"/>
    </source>
</evidence>
<dbReference type="PROSITE" id="PS00211">
    <property type="entry name" value="ABC_TRANSPORTER_1"/>
    <property type="match status" value="1"/>
</dbReference>
<dbReference type="Pfam" id="PF00005">
    <property type="entry name" value="ABC_tran"/>
    <property type="match status" value="1"/>
</dbReference>
<dbReference type="KEGG" id="pll:I858_008500"/>
<evidence type="ECO:0000259" key="5">
    <source>
        <dbReference type="PROSITE" id="PS50893"/>
    </source>
</evidence>
<feature type="domain" description="ABC transporter" evidence="5">
    <location>
        <begin position="3"/>
        <end position="229"/>
    </location>
</feature>
<dbReference type="AlphaFoldDB" id="A0A1B1S1H1"/>
<dbReference type="InterPro" id="IPR003593">
    <property type="entry name" value="AAA+_ATPase"/>
</dbReference>
<keyword evidence="2" id="KW-0813">Transport</keyword>
<dbReference type="SUPFAM" id="SSF52540">
    <property type="entry name" value="P-loop containing nucleoside triphosphate hydrolases"/>
    <property type="match status" value="1"/>
</dbReference>
<organism evidence="6 7">
    <name type="scientific">Planococcus versutus</name>
    <dbReference type="NCBI Taxonomy" id="1302659"/>
    <lineage>
        <taxon>Bacteria</taxon>
        <taxon>Bacillati</taxon>
        <taxon>Bacillota</taxon>
        <taxon>Bacilli</taxon>
        <taxon>Bacillales</taxon>
        <taxon>Caryophanaceae</taxon>
        <taxon>Planococcus</taxon>
    </lineage>
</organism>
<accession>A0A1B1S1H1</accession>
<dbReference type="InterPro" id="IPR003439">
    <property type="entry name" value="ABC_transporter-like_ATP-bd"/>
</dbReference>
<keyword evidence="3" id="KW-0547">Nucleotide-binding</keyword>
<protein>
    <submittedName>
        <fullName evidence="6">ABC transporter ATP-binding protein</fullName>
    </submittedName>
</protein>
<dbReference type="PANTHER" id="PTHR42711">
    <property type="entry name" value="ABC TRANSPORTER ATP-BINDING PROTEIN"/>
    <property type="match status" value="1"/>
</dbReference>
<evidence type="ECO:0000256" key="2">
    <source>
        <dbReference type="ARBA" id="ARBA00022448"/>
    </source>
</evidence>
<dbReference type="Gene3D" id="3.40.50.300">
    <property type="entry name" value="P-loop containing nucleotide triphosphate hydrolases"/>
    <property type="match status" value="1"/>
</dbReference>
<dbReference type="PROSITE" id="PS50893">
    <property type="entry name" value="ABC_TRANSPORTER_2"/>
    <property type="match status" value="1"/>
</dbReference>
<dbReference type="InterPro" id="IPR027417">
    <property type="entry name" value="P-loop_NTPase"/>
</dbReference>